<dbReference type="Proteomes" id="UP000501849">
    <property type="component" value="Chromosome"/>
</dbReference>
<dbReference type="Pfam" id="PF10824">
    <property type="entry name" value="T7SS_ESX_EspC"/>
    <property type="match status" value="1"/>
</dbReference>
<organism evidence="1 2">
    <name type="scientific">Mycolicibacterium frederiksbergense</name>
    <dbReference type="NCBI Taxonomy" id="117567"/>
    <lineage>
        <taxon>Bacteria</taxon>
        <taxon>Bacillati</taxon>
        <taxon>Actinomycetota</taxon>
        <taxon>Actinomycetes</taxon>
        <taxon>Mycobacteriales</taxon>
        <taxon>Mycobacteriaceae</taxon>
        <taxon>Mycolicibacterium</taxon>
    </lineage>
</organism>
<proteinExistence type="predicted"/>
<protein>
    <submittedName>
        <fullName evidence="1">ESX-1 secretion-associated protein</fullName>
    </submittedName>
</protein>
<dbReference type="RefSeq" id="WP_168141619.1">
    <property type="nucleotide sequence ID" value="NZ_CAXUTK020000001.1"/>
</dbReference>
<dbReference type="Gene3D" id="1.10.287.1060">
    <property type="entry name" value="ESAT-6-like"/>
    <property type="match status" value="1"/>
</dbReference>
<evidence type="ECO:0000313" key="2">
    <source>
        <dbReference type="Proteomes" id="UP000501849"/>
    </source>
</evidence>
<dbReference type="InterPro" id="IPR036689">
    <property type="entry name" value="ESAT-6-like_sf"/>
</dbReference>
<reference evidence="1 2" key="1">
    <citation type="submission" date="2019-04" db="EMBL/GenBank/DDBJ databases">
        <title>Draft, Whole-Genome Sequence of the Anthracene-degrading Mycobacterium frederiksbergense LB501T, Isolated from a Polycyclic Aromatic Hydrocarbon (PAH)-Contaminated Soil.</title>
        <authorList>
            <person name="Augelletti F."/>
        </authorList>
    </citation>
    <scope>NUCLEOTIDE SEQUENCE [LARGE SCALE GENOMIC DNA]</scope>
    <source>
        <strain evidence="1 2">LB 501T</strain>
    </source>
</reference>
<keyword evidence="2" id="KW-1185">Reference proteome</keyword>
<accession>A0A6H0S186</accession>
<dbReference type="GO" id="GO:0009306">
    <property type="term" value="P:protein secretion"/>
    <property type="evidence" value="ECO:0007669"/>
    <property type="project" value="InterPro"/>
</dbReference>
<dbReference type="InterPro" id="IPR022536">
    <property type="entry name" value="EspC"/>
</dbReference>
<dbReference type="SUPFAM" id="SSF140453">
    <property type="entry name" value="EsxAB dimer-like"/>
    <property type="match status" value="1"/>
</dbReference>
<evidence type="ECO:0000313" key="1">
    <source>
        <dbReference type="EMBL" id="QIV80960.1"/>
    </source>
</evidence>
<dbReference type="EMBL" id="CP038799">
    <property type="protein sequence ID" value="QIV80960.1"/>
    <property type="molecule type" value="Genomic_DNA"/>
</dbReference>
<sequence length="101" mass="11133">MGLTDSARMDVAAVLDIAHRFDNAADQVDGAWQRCQAALAFTGARAGREYTDEGAQVRRSVEHTIGALRGWSRRSREIASQLRVSAEDYAQIDDRAARRIG</sequence>
<dbReference type="KEGG" id="mfre:EXE63_08745"/>
<gene>
    <name evidence="1" type="ORF">EXE63_08745</name>
</gene>
<name>A0A6H0S186_9MYCO</name>
<dbReference type="AlphaFoldDB" id="A0A6H0S186"/>